<comment type="caution">
    <text evidence="6">The sequence shown here is derived from an EMBL/GenBank/DDBJ whole genome shotgun (WGS) entry which is preliminary data.</text>
</comment>
<keyword evidence="3" id="KW-0378">Hydrolase</keyword>
<keyword evidence="4" id="KW-0904">Protein phosphatase</keyword>
<evidence type="ECO:0000256" key="3">
    <source>
        <dbReference type="ARBA" id="ARBA00022801"/>
    </source>
</evidence>
<dbReference type="PANTHER" id="PTHR39181">
    <property type="entry name" value="TYROSINE-PROTEIN PHOSPHATASE YWQE"/>
    <property type="match status" value="1"/>
</dbReference>
<comment type="catalytic activity">
    <reaction evidence="5">
        <text>O-phospho-L-tyrosyl-[protein] + H2O = L-tyrosyl-[protein] + phosphate</text>
        <dbReference type="Rhea" id="RHEA:10684"/>
        <dbReference type="Rhea" id="RHEA-COMP:10136"/>
        <dbReference type="Rhea" id="RHEA-COMP:20101"/>
        <dbReference type="ChEBI" id="CHEBI:15377"/>
        <dbReference type="ChEBI" id="CHEBI:43474"/>
        <dbReference type="ChEBI" id="CHEBI:46858"/>
        <dbReference type="ChEBI" id="CHEBI:61978"/>
        <dbReference type="EC" id="3.1.3.48"/>
    </reaction>
</comment>
<proteinExistence type="inferred from homology"/>
<name>A0A3N1XRF7_9FIRM</name>
<evidence type="ECO:0000256" key="4">
    <source>
        <dbReference type="ARBA" id="ARBA00022912"/>
    </source>
</evidence>
<evidence type="ECO:0000256" key="2">
    <source>
        <dbReference type="ARBA" id="ARBA00013064"/>
    </source>
</evidence>
<evidence type="ECO:0000256" key="1">
    <source>
        <dbReference type="ARBA" id="ARBA00005750"/>
    </source>
</evidence>
<dbReference type="PANTHER" id="PTHR39181:SF1">
    <property type="entry name" value="TYROSINE-PROTEIN PHOSPHATASE YWQE"/>
    <property type="match status" value="1"/>
</dbReference>
<evidence type="ECO:0000256" key="5">
    <source>
        <dbReference type="ARBA" id="ARBA00051722"/>
    </source>
</evidence>
<dbReference type="AlphaFoldDB" id="A0A3N1XRF7"/>
<dbReference type="InterPro" id="IPR016667">
    <property type="entry name" value="Caps_polysacc_synth_CpsB/CapC"/>
</dbReference>
<reference evidence="6 7" key="1">
    <citation type="submission" date="2018-11" db="EMBL/GenBank/DDBJ databases">
        <title>Genomic Encyclopedia of Type Strains, Phase IV (KMG-IV): sequencing the most valuable type-strain genomes for metagenomic binning, comparative biology and taxonomic classification.</title>
        <authorList>
            <person name="Goeker M."/>
        </authorList>
    </citation>
    <scope>NUCLEOTIDE SEQUENCE [LARGE SCALE GENOMIC DNA]</scope>
    <source>
        <strain evidence="6 7">DSM 26537</strain>
    </source>
</reference>
<gene>
    <name evidence="6" type="ORF">EDD66_103186</name>
</gene>
<comment type="similarity">
    <text evidence="1">Belongs to the metallo-dependent hydrolases superfamily. CpsB/CapC family.</text>
</comment>
<accession>A0A3N1XRF7</accession>
<dbReference type="InterPro" id="IPR016195">
    <property type="entry name" value="Pol/histidinol_Pase-like"/>
</dbReference>
<sequence>MVIAMIDIHTHILPYIDDGAKDLTEAIKMTECLYLQQVTSAVCSPHFDPTRNTLEEFLNMRTKSFHLLKDSKIKLYVGSETMFHDFLFQYPDLSQLCINNTKYLLLEFPYDKHWEDHDFNMIEKLMGYYNIIPIIAHIERYRPLWNHKKQIKKLIDLGCVIQINTNTIIEKKNRRKALHYIKKDLIDVLGSDCHNMTYRPPIYTVAFDIIEQKLGKNYCSELQHKAECVIKGTEVRNRIGHRGF</sequence>
<dbReference type="Gene3D" id="3.20.20.140">
    <property type="entry name" value="Metal-dependent hydrolases"/>
    <property type="match status" value="1"/>
</dbReference>
<dbReference type="Proteomes" id="UP000273083">
    <property type="component" value="Unassembled WGS sequence"/>
</dbReference>
<dbReference type="GO" id="GO:0030145">
    <property type="term" value="F:manganese ion binding"/>
    <property type="evidence" value="ECO:0007669"/>
    <property type="project" value="InterPro"/>
</dbReference>
<organism evidence="6 7">
    <name type="scientific">Mobilisporobacter senegalensis</name>
    <dbReference type="NCBI Taxonomy" id="1329262"/>
    <lineage>
        <taxon>Bacteria</taxon>
        <taxon>Bacillati</taxon>
        <taxon>Bacillota</taxon>
        <taxon>Clostridia</taxon>
        <taxon>Lachnospirales</taxon>
        <taxon>Lachnospiraceae</taxon>
        <taxon>Mobilisporobacter</taxon>
    </lineage>
</organism>
<protein>
    <recommendedName>
        <fullName evidence="2">protein-tyrosine-phosphatase</fullName>
        <ecNumber evidence="2">3.1.3.48</ecNumber>
    </recommendedName>
</protein>
<dbReference type="PIRSF" id="PIRSF016557">
    <property type="entry name" value="Caps_synth_CpsB"/>
    <property type="match status" value="1"/>
</dbReference>
<dbReference type="EMBL" id="RJVG01000003">
    <property type="protein sequence ID" value="ROR29250.1"/>
    <property type="molecule type" value="Genomic_DNA"/>
</dbReference>
<dbReference type="EC" id="3.1.3.48" evidence="2"/>
<dbReference type="SUPFAM" id="SSF89550">
    <property type="entry name" value="PHP domain-like"/>
    <property type="match status" value="1"/>
</dbReference>
<dbReference type="GO" id="GO:0004725">
    <property type="term" value="F:protein tyrosine phosphatase activity"/>
    <property type="evidence" value="ECO:0007669"/>
    <property type="project" value="UniProtKB-EC"/>
</dbReference>
<evidence type="ECO:0000313" key="7">
    <source>
        <dbReference type="Proteomes" id="UP000273083"/>
    </source>
</evidence>
<keyword evidence="7" id="KW-1185">Reference proteome</keyword>
<dbReference type="Pfam" id="PF19567">
    <property type="entry name" value="CpsB_CapC"/>
    <property type="match status" value="1"/>
</dbReference>
<evidence type="ECO:0000313" key="6">
    <source>
        <dbReference type="EMBL" id="ROR29250.1"/>
    </source>
</evidence>